<evidence type="ECO:0000313" key="1">
    <source>
        <dbReference type="EMBL" id="KAF7939096.1"/>
    </source>
</evidence>
<dbReference type="GeneID" id="62150766"/>
<dbReference type="EMBL" id="RCSW01000014">
    <property type="protein sequence ID" value="KAF7939096.1"/>
    <property type="molecule type" value="Genomic_DNA"/>
</dbReference>
<protein>
    <submittedName>
        <fullName evidence="1">Uncharacterized protein</fullName>
    </submittedName>
</protein>
<name>A0A9P5IIT9_9HELO</name>
<dbReference type="Proteomes" id="UP000710849">
    <property type="component" value="Unassembled WGS sequence"/>
</dbReference>
<comment type="caution">
    <text evidence="1">The sequence shown here is derived from an EMBL/GenBank/DDBJ whole genome shotgun (WGS) entry which is preliminary data.</text>
</comment>
<sequence>MEFEAPELPDSTVMNASFVGRQKKCHDSLFPDRRDSLHNRDLGMYAKANRRRRDRKVRECRPRIRISGTRKYDLGQYDVPISDRTHLPVKLQFYVLMDTQLLLEAACFKWLKQHHPGILASCHWTHELDTELHLFHRQLNGHKIKENTLRLTANQRTNNFLGLLDKVDQIRHSAVHRT</sequence>
<dbReference type="RefSeq" id="XP_038731176.1">
    <property type="nucleotide sequence ID" value="XM_038877691.1"/>
</dbReference>
<reference evidence="1 2" key="1">
    <citation type="journal article" date="2020" name="Genome Biol. Evol.">
        <title>Comparative genomics of Sclerotiniaceae.</title>
        <authorList>
            <person name="Valero Jimenez C.A."/>
            <person name="Steentjes M."/>
            <person name="Scholten O.E."/>
            <person name="Van Kan J.A.L."/>
        </authorList>
    </citation>
    <scope>NUCLEOTIDE SEQUENCE [LARGE SCALE GENOMIC DNA]</scope>
    <source>
        <strain evidence="1 2">MUCL 94</strain>
    </source>
</reference>
<proteinExistence type="predicted"/>
<evidence type="ECO:0000313" key="2">
    <source>
        <dbReference type="Proteomes" id="UP000710849"/>
    </source>
</evidence>
<accession>A0A9P5IIT9</accession>
<dbReference type="AlphaFoldDB" id="A0A9P5IIT9"/>
<gene>
    <name evidence="1" type="ORF">EAE97_007177</name>
</gene>
<keyword evidence="2" id="KW-1185">Reference proteome</keyword>
<organism evidence="1 2">
    <name type="scientific">Botrytis byssoidea</name>
    <dbReference type="NCBI Taxonomy" id="139641"/>
    <lineage>
        <taxon>Eukaryota</taxon>
        <taxon>Fungi</taxon>
        <taxon>Dikarya</taxon>
        <taxon>Ascomycota</taxon>
        <taxon>Pezizomycotina</taxon>
        <taxon>Leotiomycetes</taxon>
        <taxon>Helotiales</taxon>
        <taxon>Sclerotiniaceae</taxon>
        <taxon>Botrytis</taxon>
    </lineage>
</organism>